<dbReference type="EMBL" id="ML978138">
    <property type="protein sequence ID" value="KAF2093343.1"/>
    <property type="molecule type" value="Genomic_DNA"/>
</dbReference>
<dbReference type="SUPFAM" id="SSF51735">
    <property type="entry name" value="NAD(P)-binding Rossmann-fold domains"/>
    <property type="match status" value="1"/>
</dbReference>
<dbReference type="AlphaFoldDB" id="A0A9P4M1B1"/>
<comment type="similarity">
    <text evidence="1 3">Belongs to the short-chain dehydrogenases/reductases (SDR) family.</text>
</comment>
<gene>
    <name evidence="4" type="ORF">NA57DRAFT_69134</name>
</gene>
<protein>
    <submittedName>
        <fullName evidence="4">Short-chain dehydrogenase</fullName>
    </submittedName>
</protein>
<keyword evidence="5" id="KW-1185">Reference proteome</keyword>
<dbReference type="InterPro" id="IPR036291">
    <property type="entry name" value="NAD(P)-bd_dom_sf"/>
</dbReference>
<evidence type="ECO:0000256" key="2">
    <source>
        <dbReference type="ARBA" id="ARBA00023002"/>
    </source>
</evidence>
<dbReference type="InterPro" id="IPR002347">
    <property type="entry name" value="SDR_fam"/>
</dbReference>
<evidence type="ECO:0000313" key="4">
    <source>
        <dbReference type="EMBL" id="KAF2093343.1"/>
    </source>
</evidence>
<name>A0A9P4M1B1_9PEZI</name>
<dbReference type="Pfam" id="PF00106">
    <property type="entry name" value="adh_short"/>
    <property type="match status" value="1"/>
</dbReference>
<comment type="caution">
    <text evidence="4">The sequence shown here is derived from an EMBL/GenBank/DDBJ whole genome shotgun (WGS) entry which is preliminary data.</text>
</comment>
<organism evidence="4 5">
    <name type="scientific">Rhizodiscina lignyota</name>
    <dbReference type="NCBI Taxonomy" id="1504668"/>
    <lineage>
        <taxon>Eukaryota</taxon>
        <taxon>Fungi</taxon>
        <taxon>Dikarya</taxon>
        <taxon>Ascomycota</taxon>
        <taxon>Pezizomycotina</taxon>
        <taxon>Dothideomycetes</taxon>
        <taxon>Pleosporomycetidae</taxon>
        <taxon>Aulographales</taxon>
        <taxon>Rhizodiscinaceae</taxon>
        <taxon>Rhizodiscina</taxon>
    </lineage>
</organism>
<dbReference type="GO" id="GO:0016491">
    <property type="term" value="F:oxidoreductase activity"/>
    <property type="evidence" value="ECO:0007669"/>
    <property type="project" value="UniProtKB-KW"/>
</dbReference>
<keyword evidence="2" id="KW-0560">Oxidoreductase</keyword>
<evidence type="ECO:0000256" key="3">
    <source>
        <dbReference type="RuleBase" id="RU000363"/>
    </source>
</evidence>
<accession>A0A9P4M1B1</accession>
<evidence type="ECO:0000313" key="5">
    <source>
        <dbReference type="Proteomes" id="UP000799772"/>
    </source>
</evidence>
<dbReference type="OrthoDB" id="191139at2759"/>
<dbReference type="PANTHER" id="PTHR24320:SF283">
    <property type="entry name" value="RETINOL DEHYDROGENASE 11"/>
    <property type="match status" value="1"/>
</dbReference>
<dbReference type="Gene3D" id="3.40.50.720">
    <property type="entry name" value="NAD(P)-binding Rossmann-like Domain"/>
    <property type="match status" value="1"/>
</dbReference>
<evidence type="ECO:0000256" key="1">
    <source>
        <dbReference type="ARBA" id="ARBA00006484"/>
    </source>
</evidence>
<dbReference type="PRINTS" id="PR00080">
    <property type="entry name" value="SDRFAMILY"/>
</dbReference>
<proteinExistence type="inferred from homology"/>
<dbReference type="Proteomes" id="UP000799772">
    <property type="component" value="Unassembled WGS sequence"/>
</dbReference>
<dbReference type="PANTHER" id="PTHR24320">
    <property type="entry name" value="RETINOL DEHYDROGENASE"/>
    <property type="match status" value="1"/>
</dbReference>
<sequence>MASLARDINTTIQDVMSHFKGNAEDKTYVITGPSVKSLGAGVARGLAIGNPKRLILIGRSKERIQPVIDEINKLNPAVSTYFIAVNLLDLSTVRKGAEDIKNITPEVHGLVNCAGIMAPSKYEKSADGIESQFASNHVAHFLLTNLLIAELAKGNGVVVNVSSTGYELGEVDFEDPNFQNGETYDSWAGYGQSKTANILFTVALAKRASKLDVVAFAVDPGLVVETALQANSGVTQDHFMKGYELQVKRSGGIPPPMPPVVSLEQGVAVIVWPLLDPDLRKSSGSWIQECRISSAKPYATDADDAEKLWRLSEKLVGRGFNL</sequence>
<reference evidence="4" key="1">
    <citation type="journal article" date="2020" name="Stud. Mycol.">
        <title>101 Dothideomycetes genomes: a test case for predicting lifestyles and emergence of pathogens.</title>
        <authorList>
            <person name="Haridas S."/>
            <person name="Albert R."/>
            <person name="Binder M."/>
            <person name="Bloem J."/>
            <person name="Labutti K."/>
            <person name="Salamov A."/>
            <person name="Andreopoulos B."/>
            <person name="Baker S."/>
            <person name="Barry K."/>
            <person name="Bills G."/>
            <person name="Bluhm B."/>
            <person name="Cannon C."/>
            <person name="Castanera R."/>
            <person name="Culley D."/>
            <person name="Daum C."/>
            <person name="Ezra D."/>
            <person name="Gonzalez J."/>
            <person name="Henrissat B."/>
            <person name="Kuo A."/>
            <person name="Liang C."/>
            <person name="Lipzen A."/>
            <person name="Lutzoni F."/>
            <person name="Magnuson J."/>
            <person name="Mondo S."/>
            <person name="Nolan M."/>
            <person name="Ohm R."/>
            <person name="Pangilinan J."/>
            <person name="Park H.-J."/>
            <person name="Ramirez L."/>
            <person name="Alfaro M."/>
            <person name="Sun H."/>
            <person name="Tritt A."/>
            <person name="Yoshinaga Y."/>
            <person name="Zwiers L.-H."/>
            <person name="Turgeon B."/>
            <person name="Goodwin S."/>
            <person name="Spatafora J."/>
            <person name="Crous P."/>
            <person name="Grigoriev I."/>
        </authorList>
    </citation>
    <scope>NUCLEOTIDE SEQUENCE</scope>
    <source>
        <strain evidence="4">CBS 133067</strain>
    </source>
</reference>